<dbReference type="CDD" id="cd00531">
    <property type="entry name" value="NTF2_like"/>
    <property type="match status" value="1"/>
</dbReference>
<evidence type="ECO:0000313" key="3">
    <source>
        <dbReference type="Proteomes" id="UP001500037"/>
    </source>
</evidence>
<organism evidence="2 3">
    <name type="scientific">Kitasatospora nipponensis</name>
    <dbReference type="NCBI Taxonomy" id="258049"/>
    <lineage>
        <taxon>Bacteria</taxon>
        <taxon>Bacillati</taxon>
        <taxon>Actinomycetota</taxon>
        <taxon>Actinomycetes</taxon>
        <taxon>Kitasatosporales</taxon>
        <taxon>Streptomycetaceae</taxon>
        <taxon>Kitasatospora</taxon>
    </lineage>
</organism>
<reference evidence="2 3" key="1">
    <citation type="journal article" date="2019" name="Int. J. Syst. Evol. Microbiol.">
        <title>The Global Catalogue of Microorganisms (GCM) 10K type strain sequencing project: providing services to taxonomists for standard genome sequencing and annotation.</title>
        <authorList>
            <consortium name="The Broad Institute Genomics Platform"/>
            <consortium name="The Broad Institute Genome Sequencing Center for Infectious Disease"/>
            <person name="Wu L."/>
            <person name="Ma J."/>
        </authorList>
    </citation>
    <scope>NUCLEOTIDE SEQUENCE [LARGE SCALE GENOMIC DNA]</scope>
    <source>
        <strain evidence="2 3">JCM 13004</strain>
    </source>
</reference>
<dbReference type="InterPro" id="IPR032710">
    <property type="entry name" value="NTF2-like_dom_sf"/>
</dbReference>
<proteinExistence type="predicted"/>
<dbReference type="Pfam" id="PF13577">
    <property type="entry name" value="SnoaL_4"/>
    <property type="match status" value="1"/>
</dbReference>
<feature type="domain" description="SnoaL-like" evidence="1">
    <location>
        <begin position="15"/>
        <end position="128"/>
    </location>
</feature>
<comment type="caution">
    <text evidence="2">The sequence shown here is derived from an EMBL/GenBank/DDBJ whole genome shotgun (WGS) entry which is preliminary data.</text>
</comment>
<keyword evidence="3" id="KW-1185">Reference proteome</keyword>
<accession>A0ABN1WZG9</accession>
<sequence length="140" mass="15395">MTADPTPAELTPAETEQIRRLLALFAHVFDNGDTDALDQVFAEHGSIELARTGARFEGLEAIRTFNRRLGEHSPDHHTLDTVLTPEPDGTVRGRSRYLAILPDGSVHNGDYLDTIVRTPAGWRIAARRSVPRYPLAAAGQ</sequence>
<dbReference type="EMBL" id="BAAALF010000238">
    <property type="protein sequence ID" value="GAA1273310.1"/>
    <property type="molecule type" value="Genomic_DNA"/>
</dbReference>
<dbReference type="Gene3D" id="3.10.450.50">
    <property type="match status" value="1"/>
</dbReference>
<dbReference type="RefSeq" id="WP_344446377.1">
    <property type="nucleotide sequence ID" value="NZ_BAAALF010000238.1"/>
</dbReference>
<dbReference type="SUPFAM" id="SSF54427">
    <property type="entry name" value="NTF2-like"/>
    <property type="match status" value="1"/>
</dbReference>
<protein>
    <recommendedName>
        <fullName evidence="1">SnoaL-like domain-containing protein</fullName>
    </recommendedName>
</protein>
<dbReference type="InterPro" id="IPR037401">
    <property type="entry name" value="SnoaL-like"/>
</dbReference>
<evidence type="ECO:0000313" key="2">
    <source>
        <dbReference type="EMBL" id="GAA1273310.1"/>
    </source>
</evidence>
<name>A0ABN1WZG9_9ACTN</name>
<dbReference type="Proteomes" id="UP001500037">
    <property type="component" value="Unassembled WGS sequence"/>
</dbReference>
<gene>
    <name evidence="2" type="ORF">GCM10009665_71370</name>
</gene>
<evidence type="ECO:0000259" key="1">
    <source>
        <dbReference type="Pfam" id="PF13577"/>
    </source>
</evidence>